<dbReference type="EMBL" id="UOFJ01000699">
    <property type="protein sequence ID" value="VAW73141.1"/>
    <property type="molecule type" value="Genomic_DNA"/>
</dbReference>
<sequence>MKKLICLLLLALPSQALFAEGAEISLFTGYRAGGNVENASTGNEASFDESNSQGVIFDIDYDPEHVVEFLYSRQNTSLRDSSVNPNPKLMNVELEYFQLGGSRVWRGHGLIFWRNPGGHPSESFQRFIII</sequence>
<dbReference type="AlphaFoldDB" id="A0A3B0Y066"/>
<evidence type="ECO:0000313" key="1">
    <source>
        <dbReference type="EMBL" id="VAW73141.1"/>
    </source>
</evidence>
<accession>A0A3B0Y066</accession>
<organism evidence="1">
    <name type="scientific">hydrothermal vent metagenome</name>
    <dbReference type="NCBI Taxonomy" id="652676"/>
    <lineage>
        <taxon>unclassified sequences</taxon>
        <taxon>metagenomes</taxon>
        <taxon>ecological metagenomes</taxon>
    </lineage>
</organism>
<name>A0A3B0Y066_9ZZZZ</name>
<reference evidence="1" key="1">
    <citation type="submission" date="2018-06" db="EMBL/GenBank/DDBJ databases">
        <authorList>
            <person name="Zhirakovskaya E."/>
        </authorList>
    </citation>
    <scope>NUCLEOTIDE SEQUENCE</scope>
</reference>
<proteinExistence type="predicted"/>
<protein>
    <submittedName>
        <fullName evidence="1">Uncharacterized protein</fullName>
    </submittedName>
</protein>
<gene>
    <name evidence="1" type="ORF">MNBD_GAMMA10-520</name>
</gene>